<name>A0A8H3DZ96_9AGAM</name>
<protein>
    <recommendedName>
        <fullName evidence="4">Laminin domain protein</fullName>
    </recommendedName>
</protein>
<feature type="region of interest" description="Disordered" evidence="1">
    <location>
        <begin position="110"/>
        <end position="146"/>
    </location>
</feature>
<proteinExistence type="predicted"/>
<feature type="non-terminal residue" evidence="2">
    <location>
        <position position="1"/>
    </location>
</feature>
<comment type="caution">
    <text evidence="2">The sequence shown here is derived from an EMBL/GenBank/DDBJ whole genome shotgun (WGS) entry which is preliminary data.</text>
</comment>
<organism evidence="2 3">
    <name type="scientific">Rhizoctonia solani</name>
    <dbReference type="NCBI Taxonomy" id="456999"/>
    <lineage>
        <taxon>Eukaryota</taxon>
        <taxon>Fungi</taxon>
        <taxon>Dikarya</taxon>
        <taxon>Basidiomycota</taxon>
        <taxon>Agaricomycotina</taxon>
        <taxon>Agaricomycetes</taxon>
        <taxon>Cantharellales</taxon>
        <taxon>Ceratobasidiaceae</taxon>
        <taxon>Rhizoctonia</taxon>
    </lineage>
</organism>
<gene>
    <name evidence="2" type="ORF">RDB_LOCUS47852</name>
</gene>
<sequence length="349" mass="39203">MELGDHLFSAQMAVYRSKYTSLLVPDASIMRSSLITLESVSGTPSDEQVTKVQDAIRSYQKYSEIPSMFEPGVNAELSQHLFDIQLARYMHRAARRQPSMRPYVTSHLTSGSLAVSAPERSENDTVSANNAETGDSVVTTGSHPIDSAGIRDIFERSNQLAERANQLLERSNELIERSTQSFERNNQLIEQSNLPAEQFAETTESPSTNSLSERLGELLGQLKQYFERSNQLAEGAKTPMEQIGDTLKSINKVLVGLQHATVRSHKGNTHHAIRSLVNEKGDTPIESSWIYFFESTANLVRYNRGSDFYSTAISDEQVMYLLRFYGIEGDFFEDSAKTRLLEEKRADAR</sequence>
<reference evidence="2" key="1">
    <citation type="submission" date="2021-01" db="EMBL/GenBank/DDBJ databases">
        <authorList>
            <person name="Kaushik A."/>
        </authorList>
    </citation>
    <scope>NUCLEOTIDE SEQUENCE</scope>
    <source>
        <strain evidence="2">AG5</strain>
    </source>
</reference>
<evidence type="ECO:0000313" key="3">
    <source>
        <dbReference type="Proteomes" id="UP000663827"/>
    </source>
</evidence>
<dbReference type="AlphaFoldDB" id="A0A8H3DZ96"/>
<feature type="region of interest" description="Disordered" evidence="1">
    <location>
        <begin position="191"/>
        <end position="211"/>
    </location>
</feature>
<evidence type="ECO:0000313" key="2">
    <source>
        <dbReference type="EMBL" id="CAE7110351.1"/>
    </source>
</evidence>
<accession>A0A8H3DZ96</accession>
<dbReference type="Proteomes" id="UP000663827">
    <property type="component" value="Unassembled WGS sequence"/>
</dbReference>
<feature type="compositionally biased region" description="Polar residues" evidence="1">
    <location>
        <begin position="124"/>
        <end position="142"/>
    </location>
</feature>
<evidence type="ECO:0000256" key="1">
    <source>
        <dbReference type="SAM" id="MobiDB-lite"/>
    </source>
</evidence>
<evidence type="ECO:0008006" key="4">
    <source>
        <dbReference type="Google" id="ProtNLM"/>
    </source>
</evidence>
<dbReference type="EMBL" id="CAJNJQ010000940">
    <property type="protein sequence ID" value="CAE7110351.1"/>
    <property type="molecule type" value="Genomic_DNA"/>
</dbReference>